<protein>
    <recommendedName>
        <fullName evidence="4 13">GPI ethanolamine phosphate transferase 2</fullName>
    </recommendedName>
</protein>
<keyword evidence="10 13" id="KW-0472">Membrane</keyword>
<evidence type="ECO:0000256" key="10">
    <source>
        <dbReference type="ARBA" id="ARBA00023136"/>
    </source>
</evidence>
<feature type="transmembrane region" description="Helical" evidence="13">
    <location>
        <begin position="646"/>
        <end position="665"/>
    </location>
</feature>
<feature type="transmembrane region" description="Helical" evidence="13">
    <location>
        <begin position="696"/>
        <end position="714"/>
    </location>
</feature>
<evidence type="ECO:0000256" key="13">
    <source>
        <dbReference type="RuleBase" id="RU367106"/>
    </source>
</evidence>
<evidence type="ECO:0000256" key="6">
    <source>
        <dbReference type="ARBA" id="ARBA00022679"/>
    </source>
</evidence>
<evidence type="ECO:0000256" key="4">
    <source>
        <dbReference type="ARBA" id="ARBA00020830"/>
    </source>
</evidence>
<dbReference type="InterPro" id="IPR039527">
    <property type="entry name" value="PIGG/GPI7"/>
</dbReference>
<dbReference type="PANTHER" id="PTHR23072:SF0">
    <property type="entry name" value="GPI ETHANOLAMINE PHOSPHATE TRANSFERASE 2"/>
    <property type="match status" value="1"/>
</dbReference>
<feature type="transmembrane region" description="Helical" evidence="13">
    <location>
        <begin position="795"/>
        <end position="817"/>
    </location>
</feature>
<feature type="transmembrane region" description="Helical" evidence="13">
    <location>
        <begin position="473"/>
        <end position="491"/>
    </location>
</feature>
<dbReference type="GO" id="GO:0051267">
    <property type="term" value="F:CP2 mannose-ethanolamine phosphotransferase activity"/>
    <property type="evidence" value="ECO:0007669"/>
    <property type="project" value="TreeGrafter"/>
</dbReference>
<dbReference type="Pfam" id="PF19316">
    <property type="entry name" value="PIGO_PIGG"/>
    <property type="match status" value="1"/>
</dbReference>
<evidence type="ECO:0000256" key="7">
    <source>
        <dbReference type="ARBA" id="ARBA00022692"/>
    </source>
</evidence>
<evidence type="ECO:0000313" key="15">
    <source>
        <dbReference type="EMBL" id="KAJ5204058.1"/>
    </source>
</evidence>
<dbReference type="PANTHER" id="PTHR23072">
    <property type="entry name" value="PHOSPHATIDYLINOSITOL GLYCAN-RELATED"/>
    <property type="match status" value="1"/>
</dbReference>
<evidence type="ECO:0000256" key="5">
    <source>
        <dbReference type="ARBA" id="ARBA00022502"/>
    </source>
</evidence>
<dbReference type="GO" id="GO:0006506">
    <property type="term" value="P:GPI anchor biosynthetic process"/>
    <property type="evidence" value="ECO:0007669"/>
    <property type="project" value="UniProtKB-KW"/>
</dbReference>
<dbReference type="FunFam" id="3.40.720.10:FF:000045">
    <property type="entry name" value="GPI ethanolamine phosphate transferase 2"/>
    <property type="match status" value="1"/>
</dbReference>
<comment type="caution">
    <text evidence="15">The sequence shown here is derived from an EMBL/GenBank/DDBJ whole genome shotgun (WGS) entry which is preliminary data.</text>
</comment>
<comment type="similarity">
    <text evidence="3 13">Belongs to the PIGG/PIGN/PIGO family. PIGG subfamily.</text>
</comment>
<dbReference type="GeneID" id="83179300"/>
<dbReference type="Gene3D" id="3.40.720.10">
    <property type="entry name" value="Alkaline Phosphatase, subunit A"/>
    <property type="match status" value="1"/>
</dbReference>
<evidence type="ECO:0000256" key="2">
    <source>
        <dbReference type="ARBA" id="ARBA00004687"/>
    </source>
</evidence>
<gene>
    <name evidence="15" type="ORF">N7498_004937</name>
</gene>
<evidence type="ECO:0000259" key="14">
    <source>
        <dbReference type="Pfam" id="PF19316"/>
    </source>
</evidence>
<accession>A0A9W9MMK7</accession>
<keyword evidence="7 13" id="KW-0812">Transmembrane</keyword>
<sequence>MVILQCGWATLFANLLLPVGILIFSSGFFPYKPLLPGLATFNEIDRNATSPVFDKVIFMVVDALRSDFVYSNESGFLFTQSLIREGAALPFTAHASSPTVTMPRLKAMTTGSVPSFLDVILNIAESDTSSTLAYQDTWLAQLKARGDQLVMYGDDTWLKLFPGMFDRADGTTSFFVSDFIEVDRNVTRHVPHELARSDWSAMIMHYLGLDHIGHKSGPKSPFMASKHQEMDAVVNEIYTAMQQKSHLQSTLFVLCGDHGMNDAGNHGGSSAGETSPALLFISPKLQALGAQLQSPIEQLDDLQYYQTVEQADITPTLAGLLGMPIPLNSLGVFIPEFLDMWDSGAQKLHILGRNAQQLLNTIKATFPNSAFDDDTIASSCASGADSGIEGAQCAWAQVQQLRSSNISADEAFSMIGPALMRFSRVAQDVMSSTASNYDVSRLCLGLMVTAIAVLLVSRTVFHECTRSAHTGVFLVFMIIGYGSMMFASSYVEEEQQFWYWIWSGWMFYLHIRFEASRLSSRSTAGSPPARYAALATLGLAISQRFLRRWNQTGQKFAAEPDIARKFFPGHPAVFWGLVILTYVDAGRHLFKSLPSVALLRLSALVLTALAFMFKVNFAAADSPELLIDSFISRAVGTWPDSFSLVWQARLVFGGLACYVLLAFFIQKRSGNARTPSTLFHEALNLFLMMQSRATNIPLFLVFRVQAMILSAMSLEGIQVTVTTLILQYMTFFAFGGSNAISSVDLSSAYNGIGSYSVILVGVLTFVSNWAGPIWWASMSNLLRPQRDSGVHSPAALSTFHIAASLVSVMAACTALRTHLFIWTVFSPKYLYTIAWATANHVAVNMLGGIGLSYLPARK</sequence>
<keyword evidence="8 13" id="KW-0256">Endoplasmic reticulum</keyword>
<feature type="transmembrane region" description="Helical" evidence="13">
    <location>
        <begin position="439"/>
        <end position="461"/>
    </location>
</feature>
<keyword evidence="5 13" id="KW-0337">GPI-anchor biosynthesis</keyword>
<dbReference type="EMBL" id="JAPQKR010000012">
    <property type="protein sequence ID" value="KAJ5204058.1"/>
    <property type="molecule type" value="Genomic_DNA"/>
</dbReference>
<evidence type="ECO:0000256" key="12">
    <source>
        <dbReference type="ARBA" id="ARBA00056729"/>
    </source>
</evidence>
<feature type="transmembrane region" description="Helical" evidence="13">
    <location>
        <begin position="597"/>
        <end position="619"/>
    </location>
</feature>
<comment type="subcellular location">
    <subcellularLocation>
        <location evidence="1 13">Endoplasmic reticulum membrane</location>
        <topology evidence="1 13">Multi-pass membrane protein</topology>
    </subcellularLocation>
</comment>
<dbReference type="InterPro" id="IPR037674">
    <property type="entry name" value="PIG-G_N"/>
</dbReference>
<feature type="transmembrane region" description="Helical" evidence="13">
    <location>
        <begin position="566"/>
        <end position="585"/>
    </location>
</feature>
<comment type="function">
    <text evidence="12 13">Ethanolamine phosphate transferase involved in glycosylphosphatidylinositol-anchor biosynthesis. Transfers ethanolamine phosphate to the GPI second mannose.</text>
</comment>
<dbReference type="InterPro" id="IPR017850">
    <property type="entry name" value="Alkaline_phosphatase_core_sf"/>
</dbReference>
<evidence type="ECO:0000256" key="9">
    <source>
        <dbReference type="ARBA" id="ARBA00022989"/>
    </source>
</evidence>
<keyword evidence="9 13" id="KW-1133">Transmembrane helix</keyword>
<keyword evidence="11" id="KW-0325">Glycoprotein</keyword>
<dbReference type="SUPFAM" id="SSF53649">
    <property type="entry name" value="Alkaline phosphatase-like"/>
    <property type="match status" value="1"/>
</dbReference>
<reference evidence="15" key="2">
    <citation type="journal article" date="2023" name="IMA Fungus">
        <title>Comparative genomic study of the Penicillium genus elucidates a diverse pangenome and 15 lateral gene transfer events.</title>
        <authorList>
            <person name="Petersen C."/>
            <person name="Sorensen T."/>
            <person name="Nielsen M.R."/>
            <person name="Sondergaard T.E."/>
            <person name="Sorensen J.L."/>
            <person name="Fitzpatrick D.A."/>
            <person name="Frisvad J.C."/>
            <person name="Nielsen K.L."/>
        </authorList>
    </citation>
    <scope>NUCLEOTIDE SEQUENCE</scope>
    <source>
        <strain evidence="15">IBT 15544</strain>
    </source>
</reference>
<evidence type="ECO:0000313" key="16">
    <source>
        <dbReference type="Proteomes" id="UP001150904"/>
    </source>
</evidence>
<feature type="transmembrane region" description="Helical" evidence="13">
    <location>
        <begin position="829"/>
        <end position="854"/>
    </location>
</feature>
<dbReference type="InterPro" id="IPR045687">
    <property type="entry name" value="PIGG/GPI7_C"/>
</dbReference>
<keyword evidence="16" id="KW-1185">Reference proteome</keyword>
<feature type="transmembrane region" description="Helical" evidence="13">
    <location>
        <begin position="752"/>
        <end position="775"/>
    </location>
</feature>
<dbReference type="RefSeq" id="XP_058308537.1">
    <property type="nucleotide sequence ID" value="XM_058451999.1"/>
</dbReference>
<dbReference type="GO" id="GO:0005789">
    <property type="term" value="C:endoplasmic reticulum membrane"/>
    <property type="evidence" value="ECO:0007669"/>
    <property type="project" value="UniProtKB-SubCell"/>
</dbReference>
<evidence type="ECO:0000256" key="1">
    <source>
        <dbReference type="ARBA" id="ARBA00004477"/>
    </source>
</evidence>
<evidence type="ECO:0000256" key="8">
    <source>
        <dbReference type="ARBA" id="ARBA00022824"/>
    </source>
</evidence>
<feature type="domain" description="GPI ethanolamine phosphate transferase 2 C-terminal" evidence="14">
    <location>
        <begin position="434"/>
        <end position="851"/>
    </location>
</feature>
<dbReference type="Proteomes" id="UP001150904">
    <property type="component" value="Unassembled WGS sequence"/>
</dbReference>
<dbReference type="InterPro" id="IPR002591">
    <property type="entry name" value="Phosphodiest/P_Trfase"/>
</dbReference>
<evidence type="ECO:0000256" key="11">
    <source>
        <dbReference type="ARBA" id="ARBA00023180"/>
    </source>
</evidence>
<proteinExistence type="inferred from homology"/>
<organism evidence="15 16">
    <name type="scientific">Penicillium cinerascens</name>
    <dbReference type="NCBI Taxonomy" id="70096"/>
    <lineage>
        <taxon>Eukaryota</taxon>
        <taxon>Fungi</taxon>
        <taxon>Dikarya</taxon>
        <taxon>Ascomycota</taxon>
        <taxon>Pezizomycotina</taxon>
        <taxon>Eurotiomycetes</taxon>
        <taxon>Eurotiomycetidae</taxon>
        <taxon>Eurotiales</taxon>
        <taxon>Aspergillaceae</taxon>
        <taxon>Penicillium</taxon>
    </lineage>
</organism>
<reference evidence="15" key="1">
    <citation type="submission" date="2022-12" db="EMBL/GenBank/DDBJ databases">
        <authorList>
            <person name="Petersen C."/>
        </authorList>
    </citation>
    <scope>NUCLEOTIDE SEQUENCE</scope>
    <source>
        <strain evidence="15">IBT 15544</strain>
    </source>
</reference>
<keyword evidence="6 13" id="KW-0808">Transferase</keyword>
<dbReference type="AlphaFoldDB" id="A0A9W9MMK7"/>
<dbReference type="OrthoDB" id="272139at2759"/>
<feature type="transmembrane region" description="Helical" evidence="13">
    <location>
        <begin position="12"/>
        <end position="31"/>
    </location>
</feature>
<evidence type="ECO:0000256" key="3">
    <source>
        <dbReference type="ARBA" id="ARBA00005315"/>
    </source>
</evidence>
<name>A0A9W9MMK7_9EURO</name>
<dbReference type="CDD" id="cd16024">
    <property type="entry name" value="GPI_EPT_2"/>
    <property type="match status" value="1"/>
</dbReference>
<comment type="pathway">
    <text evidence="2 13">Glycolipid biosynthesis; glycosylphosphatidylinositol-anchor biosynthesis.</text>
</comment>
<dbReference type="Pfam" id="PF01663">
    <property type="entry name" value="Phosphodiest"/>
    <property type="match status" value="1"/>
</dbReference>